<dbReference type="AlphaFoldDB" id="A0A2T0MN93"/>
<feature type="transmembrane region" description="Helical" evidence="1">
    <location>
        <begin position="20"/>
        <end position="37"/>
    </location>
</feature>
<organism evidence="2 3">
    <name type="scientific">Nonomuraea fuscirosea</name>
    <dbReference type="NCBI Taxonomy" id="1291556"/>
    <lineage>
        <taxon>Bacteria</taxon>
        <taxon>Bacillati</taxon>
        <taxon>Actinomycetota</taxon>
        <taxon>Actinomycetes</taxon>
        <taxon>Streptosporangiales</taxon>
        <taxon>Streptosporangiaceae</taxon>
        <taxon>Nonomuraea</taxon>
    </lineage>
</organism>
<gene>
    <name evidence="2" type="ORF">B0I32_120136</name>
</gene>
<dbReference type="RefSeq" id="WP_146178479.1">
    <property type="nucleotide sequence ID" value="NZ_JBFAIB010000023.1"/>
</dbReference>
<keyword evidence="1" id="KW-1133">Transmembrane helix</keyword>
<sequence length="74" mass="8073">MTMLHLHLSVVMSGSLESRSLTLLALGTMMALVLAAIRQLVRRARIIVMISGTSVLLVFLIVLALAYLITLRPV</sequence>
<evidence type="ECO:0000313" key="2">
    <source>
        <dbReference type="EMBL" id="PRX59366.1"/>
    </source>
</evidence>
<reference evidence="2 3" key="1">
    <citation type="submission" date="2018-03" db="EMBL/GenBank/DDBJ databases">
        <title>Genomic Encyclopedia of Type Strains, Phase III (KMG-III): the genomes of soil and plant-associated and newly described type strains.</title>
        <authorList>
            <person name="Whitman W."/>
        </authorList>
    </citation>
    <scope>NUCLEOTIDE SEQUENCE [LARGE SCALE GENOMIC DNA]</scope>
    <source>
        <strain evidence="2 3">CGMCC 4.7104</strain>
    </source>
</reference>
<accession>A0A2T0MN93</accession>
<name>A0A2T0MN93_9ACTN</name>
<dbReference type="EMBL" id="PVNG01000020">
    <property type="protein sequence ID" value="PRX59366.1"/>
    <property type="molecule type" value="Genomic_DNA"/>
</dbReference>
<feature type="transmembrane region" description="Helical" evidence="1">
    <location>
        <begin position="46"/>
        <end position="69"/>
    </location>
</feature>
<keyword evidence="1" id="KW-0812">Transmembrane</keyword>
<dbReference type="Proteomes" id="UP000238312">
    <property type="component" value="Unassembled WGS sequence"/>
</dbReference>
<evidence type="ECO:0000256" key="1">
    <source>
        <dbReference type="SAM" id="Phobius"/>
    </source>
</evidence>
<protein>
    <submittedName>
        <fullName evidence="2">Uncharacterized protein</fullName>
    </submittedName>
</protein>
<evidence type="ECO:0000313" key="3">
    <source>
        <dbReference type="Proteomes" id="UP000238312"/>
    </source>
</evidence>
<keyword evidence="3" id="KW-1185">Reference proteome</keyword>
<proteinExistence type="predicted"/>
<comment type="caution">
    <text evidence="2">The sequence shown here is derived from an EMBL/GenBank/DDBJ whole genome shotgun (WGS) entry which is preliminary data.</text>
</comment>
<keyword evidence="1" id="KW-0472">Membrane</keyword>